<sequence>MSHAQPLKELKACKSPTHALLFSEGGQFLITGSNDECVRVWDTFKASVVCIQTIRHPQEKWGQITSLIWAYLPPPAHGASTLALCISSARGAISMVPFLKETGMISTTALTTTAAFAFDHLVESMIYDRQHQWLIAVSQFGLVKVYTLTSSSTAQLLWQTPSLNSMPKDLSCFGDDKVAAFLLQTGEMVCLSAATGIVQWRKKLLGAVGYATLSRDSTKLLVNNLSTNNFDLYAFPENTFMRTFTIPEKTIRHKIKQGTFAGDNDEFVICGSLHGKVYVFNTESGACIEELRHDPSTLPCLFRFRFLQ</sequence>
<comment type="caution">
    <text evidence="1">The sequence shown here is derived from an EMBL/GenBank/DDBJ whole genome shotgun (WGS) entry which is preliminary data.</text>
</comment>
<accession>A0ACB7IUZ3</accession>
<dbReference type="Proteomes" id="UP000824881">
    <property type="component" value="Unassembled WGS sequence"/>
</dbReference>
<evidence type="ECO:0000313" key="1">
    <source>
        <dbReference type="EMBL" id="KAG9221945.1"/>
    </source>
</evidence>
<evidence type="ECO:0000313" key="2">
    <source>
        <dbReference type="Proteomes" id="UP000824881"/>
    </source>
</evidence>
<dbReference type="EMBL" id="WQMT02000006">
    <property type="protein sequence ID" value="KAG9221945.1"/>
    <property type="molecule type" value="Genomic_DNA"/>
</dbReference>
<keyword evidence="2" id="KW-1185">Reference proteome</keyword>
<gene>
    <name evidence="1" type="ORF">CCMSSC00406_0009153</name>
</gene>
<proteinExistence type="predicted"/>
<reference evidence="1 2" key="1">
    <citation type="journal article" date="2021" name="Appl. Environ. Microbiol.">
        <title>Genetic linkage and physical mapping for an oyster mushroom Pleurotus cornucopiae and QTL analysis for the trait cap color.</title>
        <authorList>
            <person name="Zhang Y."/>
            <person name="Gao W."/>
            <person name="Sonnenberg A."/>
            <person name="Chen Q."/>
            <person name="Zhang J."/>
            <person name="Huang C."/>
        </authorList>
    </citation>
    <scope>NUCLEOTIDE SEQUENCE [LARGE SCALE GENOMIC DNA]</scope>
    <source>
        <strain evidence="1">CCMSSC00406</strain>
    </source>
</reference>
<name>A0ACB7IUZ3_PLECO</name>
<organism evidence="1 2">
    <name type="scientific">Pleurotus cornucopiae</name>
    <name type="common">Cornucopia mushroom</name>
    <dbReference type="NCBI Taxonomy" id="5321"/>
    <lineage>
        <taxon>Eukaryota</taxon>
        <taxon>Fungi</taxon>
        <taxon>Dikarya</taxon>
        <taxon>Basidiomycota</taxon>
        <taxon>Agaricomycotina</taxon>
        <taxon>Agaricomycetes</taxon>
        <taxon>Agaricomycetidae</taxon>
        <taxon>Agaricales</taxon>
        <taxon>Pleurotineae</taxon>
        <taxon>Pleurotaceae</taxon>
        <taxon>Pleurotus</taxon>
    </lineage>
</organism>
<protein>
    <submittedName>
        <fullName evidence="1">Uncharacterized protein</fullName>
    </submittedName>
</protein>